<dbReference type="STRING" id="4097.A0A1S3ZEJ6"/>
<reference evidence="2" key="2">
    <citation type="submission" date="2025-08" db="UniProtKB">
        <authorList>
            <consortium name="RefSeq"/>
        </authorList>
    </citation>
    <scope>IDENTIFICATION</scope>
    <source>
        <tissue evidence="2">Leaf</tissue>
    </source>
</reference>
<keyword evidence="1" id="KW-1185">Reference proteome</keyword>
<name>A0A1S3ZEJ6_TOBAC</name>
<dbReference type="KEGG" id="nta:107785951"/>
<evidence type="ECO:0000313" key="2">
    <source>
        <dbReference type="RefSeq" id="XP_016462863.2"/>
    </source>
</evidence>
<dbReference type="SUPFAM" id="SSF56219">
    <property type="entry name" value="DNase I-like"/>
    <property type="match status" value="1"/>
</dbReference>
<proteinExistence type="predicted"/>
<gene>
    <name evidence="2" type="primary">LOC107785951</name>
</gene>
<evidence type="ECO:0000313" key="1">
    <source>
        <dbReference type="Proteomes" id="UP000790787"/>
    </source>
</evidence>
<dbReference type="InterPro" id="IPR036691">
    <property type="entry name" value="Endo/exonu/phosph_ase_sf"/>
</dbReference>
<sequence length="465" mass="54844">MDNALVWNARSINTQKAFNRLINLHRKYNFYLIGLMEPWQDINKLEEYRRKLGIQSAYANMNGKIWAFVDEDIDVDIVMNMEQQMTLKLFHRNLNKELYVTLVYAKCDATERIELWNSMYHLASDMKSPWLVGGDFNVILLEEEKYRGLHVYLSEVEDFSHFVDTCALYDLGFKGILYTWWNGRSDIDCIIKRLDRYFANQQLIDLFPALEVQHLIKYGSDHAPLMFSCNNDTVHIKKPFKFLNFWAKHETFQKMVKENWVAEDMGNPFILFHNKLKKVKATLAVWSKETFGDIFEQIASLEDVIKVHEAEFELNPTAQNRAKLHKVEADLTRYYQLEEEFWRQKAGIQWFKDGDRNSKFFHAHVRGKRKILQVNIILDDNGNWIESQEGMEKEAVDLFQAQFTEQRIPTNFDIIQHVPKMITEKQNERLWAEPTMEEVKEAIFGLNGDSASSPDGFTGHFYQVS</sequence>
<protein>
    <submittedName>
        <fullName evidence="2">Uncharacterized protein LOC107785951</fullName>
    </submittedName>
</protein>
<dbReference type="GeneID" id="107785951"/>
<dbReference type="RefSeq" id="XP_016462863.2">
    <property type="nucleotide sequence ID" value="XM_016607377.2"/>
</dbReference>
<reference evidence="1" key="1">
    <citation type="journal article" date="2014" name="Nat. Commun.">
        <title>The tobacco genome sequence and its comparison with those of tomato and potato.</title>
        <authorList>
            <person name="Sierro N."/>
            <person name="Battey J.N."/>
            <person name="Ouadi S."/>
            <person name="Bakaher N."/>
            <person name="Bovet L."/>
            <person name="Willig A."/>
            <person name="Goepfert S."/>
            <person name="Peitsch M.C."/>
            <person name="Ivanov N.V."/>
        </authorList>
    </citation>
    <scope>NUCLEOTIDE SEQUENCE [LARGE SCALE GENOMIC DNA]</scope>
</reference>
<dbReference type="PaxDb" id="4097-A0A1S3ZEJ6"/>
<dbReference type="PANTHER" id="PTHR33710">
    <property type="entry name" value="BNAC02G09200D PROTEIN"/>
    <property type="match status" value="1"/>
</dbReference>
<dbReference type="OrthoDB" id="1301789at2759"/>
<dbReference type="AlphaFoldDB" id="A0A1S3ZEJ6"/>
<organism evidence="1 2">
    <name type="scientific">Nicotiana tabacum</name>
    <name type="common">Common tobacco</name>
    <dbReference type="NCBI Taxonomy" id="4097"/>
    <lineage>
        <taxon>Eukaryota</taxon>
        <taxon>Viridiplantae</taxon>
        <taxon>Streptophyta</taxon>
        <taxon>Embryophyta</taxon>
        <taxon>Tracheophyta</taxon>
        <taxon>Spermatophyta</taxon>
        <taxon>Magnoliopsida</taxon>
        <taxon>eudicotyledons</taxon>
        <taxon>Gunneridae</taxon>
        <taxon>Pentapetalae</taxon>
        <taxon>asterids</taxon>
        <taxon>lamiids</taxon>
        <taxon>Solanales</taxon>
        <taxon>Solanaceae</taxon>
        <taxon>Nicotianoideae</taxon>
        <taxon>Nicotianeae</taxon>
        <taxon>Nicotiana</taxon>
    </lineage>
</organism>
<accession>A0A1S3ZEJ6</accession>
<dbReference type="Gene3D" id="3.60.10.10">
    <property type="entry name" value="Endonuclease/exonuclease/phosphatase"/>
    <property type="match status" value="1"/>
</dbReference>
<dbReference type="OMA" id="RYFANQQ"/>
<dbReference type="PANTHER" id="PTHR33710:SF23">
    <property type="entry name" value="NON-LTR RETROELEMENT REVERSE TRANSCRIPTASE"/>
    <property type="match status" value="1"/>
</dbReference>
<dbReference type="Proteomes" id="UP000790787">
    <property type="component" value="Chromosome 24"/>
</dbReference>
<dbReference type="RefSeq" id="XP_016462863.1">
    <property type="nucleotide sequence ID" value="XM_016607377.1"/>
</dbReference>